<sequence>MSTPGGWSPPAGSPLSPVAVGGSGIASHSQMAEADWRAVLEAAMRPHWDQLGDPVAVLREFVHAITSALTGDFDPFIELVGRVPILGDIVKGAANLLSGGRLINLGQLTAAPVNLLPGGFDSAESLQEGEGWSWDAVEGHLAPGCAMRTLNGEPGMLFSPAPAEVEPGKAYDASCWMLGVDQYPSGAQVHFYNGSNQHISTVGLAAVDGLSPGWTLIAAYDIVAPAEARWAHFVLEDQGSVGPGAIRWDDAGIWSAQTTLPQQIIAGLTDALEGLSDWIEALVDRILDALGVPKLGGLFDRILDAGDALSELQDTAEDGAAAVRDLFDTIGGHVGANLADVEQRLTAFLTAASNLDGGKIVGSVSAALIAGVLDLARIPALPVTKVTNLQTIIAALDGRASTAEADIVDLQDRSQALEGVVGYGSAYMSGSPGVSTSATLMQFDQRVGPMVGATLAGGRFTLGSKGLWRFEAQVRFWGAKYAPPKCFMDIIIRNSGGTEIARLKAMASSDDEITVTNVMPAVVPSAGCTAEVVAWTSAIPIIGGNWRGIGGGYSTTRFSVFKISEETS</sequence>
<dbReference type="Proteomes" id="UP001500822">
    <property type="component" value="Unassembled WGS sequence"/>
</dbReference>
<reference evidence="2" key="1">
    <citation type="journal article" date="2019" name="Int. J. Syst. Evol. Microbiol.">
        <title>The Global Catalogue of Microorganisms (GCM) 10K type strain sequencing project: providing services to taxonomists for standard genome sequencing and annotation.</title>
        <authorList>
            <consortium name="The Broad Institute Genomics Platform"/>
            <consortium name="The Broad Institute Genome Sequencing Center for Infectious Disease"/>
            <person name="Wu L."/>
            <person name="Ma J."/>
        </authorList>
    </citation>
    <scope>NUCLEOTIDE SEQUENCE [LARGE SCALE GENOMIC DNA]</scope>
    <source>
        <strain evidence="2">JCM 18077</strain>
    </source>
</reference>
<evidence type="ECO:0000313" key="1">
    <source>
        <dbReference type="EMBL" id="GAA4758821.1"/>
    </source>
</evidence>
<proteinExistence type="predicted"/>
<keyword evidence="2" id="KW-1185">Reference proteome</keyword>
<dbReference type="EMBL" id="BAABIE010000026">
    <property type="protein sequence ID" value="GAA4758821.1"/>
    <property type="molecule type" value="Genomic_DNA"/>
</dbReference>
<name>A0ABP8ZJX5_9ACTN</name>
<comment type="caution">
    <text evidence="1">The sequence shown here is derived from an EMBL/GenBank/DDBJ whole genome shotgun (WGS) entry which is preliminary data.</text>
</comment>
<protein>
    <recommendedName>
        <fullName evidence="3">Minor tail protein</fullName>
    </recommendedName>
</protein>
<evidence type="ECO:0000313" key="2">
    <source>
        <dbReference type="Proteomes" id="UP001500822"/>
    </source>
</evidence>
<accession>A0ABP8ZJX5</accession>
<gene>
    <name evidence="1" type="ORF">GCM10023217_34150</name>
</gene>
<evidence type="ECO:0008006" key="3">
    <source>
        <dbReference type="Google" id="ProtNLM"/>
    </source>
</evidence>
<organism evidence="1 2">
    <name type="scientific">Gordonia alkaliphila</name>
    <dbReference type="NCBI Taxonomy" id="1053547"/>
    <lineage>
        <taxon>Bacteria</taxon>
        <taxon>Bacillati</taxon>
        <taxon>Actinomycetota</taxon>
        <taxon>Actinomycetes</taxon>
        <taxon>Mycobacteriales</taxon>
        <taxon>Gordoniaceae</taxon>
        <taxon>Gordonia</taxon>
    </lineage>
</organism>